<evidence type="ECO:0000259" key="1">
    <source>
        <dbReference type="Pfam" id="PF03435"/>
    </source>
</evidence>
<organism evidence="2 3">
    <name type="scientific">Egicoccus halophilus</name>
    <dbReference type="NCBI Taxonomy" id="1670830"/>
    <lineage>
        <taxon>Bacteria</taxon>
        <taxon>Bacillati</taxon>
        <taxon>Actinomycetota</taxon>
        <taxon>Nitriliruptoria</taxon>
        <taxon>Egicoccales</taxon>
        <taxon>Egicoccaceae</taxon>
        <taxon>Egicoccus</taxon>
    </lineage>
</organism>
<dbReference type="InterPro" id="IPR051276">
    <property type="entry name" value="Saccharopine_DH-like_oxidrdct"/>
</dbReference>
<dbReference type="PANTHER" id="PTHR12286:SF5">
    <property type="entry name" value="SACCHAROPINE DEHYDROGENASE-LIKE OXIDOREDUCTASE"/>
    <property type="match status" value="1"/>
</dbReference>
<protein>
    <submittedName>
        <fullName evidence="2">Saccharopine dehydrogenase</fullName>
    </submittedName>
</protein>
<accession>A0A8J3ABH0</accession>
<dbReference type="SUPFAM" id="SSF51735">
    <property type="entry name" value="NAD(P)-binding Rossmann-fold domains"/>
    <property type="match status" value="1"/>
</dbReference>
<dbReference type="GO" id="GO:0005886">
    <property type="term" value="C:plasma membrane"/>
    <property type="evidence" value="ECO:0007669"/>
    <property type="project" value="TreeGrafter"/>
</dbReference>
<comment type="caution">
    <text evidence="2">The sequence shown here is derived from an EMBL/GenBank/DDBJ whole genome shotgun (WGS) entry which is preliminary data.</text>
</comment>
<dbReference type="InterPro" id="IPR036291">
    <property type="entry name" value="NAD(P)-bd_dom_sf"/>
</dbReference>
<name>A0A8J3ABH0_9ACTN</name>
<gene>
    <name evidence="2" type="ORF">GCM10011354_35160</name>
</gene>
<keyword evidence="3" id="KW-1185">Reference proteome</keyword>
<evidence type="ECO:0000313" key="2">
    <source>
        <dbReference type="EMBL" id="GGI09656.1"/>
    </source>
</evidence>
<dbReference type="Gene3D" id="3.40.50.720">
    <property type="entry name" value="NAD(P)-binding Rossmann-like Domain"/>
    <property type="match status" value="1"/>
</dbReference>
<dbReference type="InterPro" id="IPR005097">
    <property type="entry name" value="Sacchrp_dh_NADP-bd"/>
</dbReference>
<dbReference type="PANTHER" id="PTHR12286">
    <property type="entry name" value="SACCHAROPINE DEHYDROGENASE-LIKE OXIDOREDUCTASE"/>
    <property type="match status" value="1"/>
</dbReference>
<proteinExistence type="predicted"/>
<dbReference type="Proteomes" id="UP000650511">
    <property type="component" value="Unassembled WGS sequence"/>
</dbReference>
<dbReference type="GO" id="GO:0009247">
    <property type="term" value="P:glycolipid biosynthetic process"/>
    <property type="evidence" value="ECO:0007669"/>
    <property type="project" value="TreeGrafter"/>
</dbReference>
<reference evidence="2" key="1">
    <citation type="journal article" date="2014" name="Int. J. Syst. Evol. Microbiol.">
        <title>Complete genome sequence of Corynebacterium casei LMG S-19264T (=DSM 44701T), isolated from a smear-ripened cheese.</title>
        <authorList>
            <consortium name="US DOE Joint Genome Institute (JGI-PGF)"/>
            <person name="Walter F."/>
            <person name="Albersmeier A."/>
            <person name="Kalinowski J."/>
            <person name="Ruckert C."/>
        </authorList>
    </citation>
    <scope>NUCLEOTIDE SEQUENCE</scope>
    <source>
        <strain evidence="2">CGMCC 1.14988</strain>
    </source>
</reference>
<evidence type="ECO:0000313" key="3">
    <source>
        <dbReference type="Proteomes" id="UP000650511"/>
    </source>
</evidence>
<sequence>MNDRDYDLVLFGATGFTGRLVAGHLARRTAGTTVRWAVAGRSRDRLRALADELAGRAPAVEVVDLDDTDGLRRLTARTAVVASTAGPFVRLGEPLVAACVDTTTDYADITGEPGFVALVRDRYGQPALDAGVRLVTCCGFDSVPHDLGARFTAGLLPQDTEVSVRAYVRADARFSGGTAHSALDAIASRRIGDAGRPAPGAPSLRRVHGLALRPHRAPADLDGYGVPLPTVDPAIVLRSARALPGYGRSFGYGHYALVGNLPLAAAGLAGASVFGVAAALPPTRTLLRKLLPAAGTGPSAERRARSSFSVTFVGKGGGHTVVTRVSGGDPGYDETARMLGEAALSLAQDDAGELTGALTPAMALGEPYRTRLEHQGLAFDVLAAADDDAA</sequence>
<dbReference type="EMBL" id="BMHA01000017">
    <property type="protein sequence ID" value="GGI09656.1"/>
    <property type="molecule type" value="Genomic_DNA"/>
</dbReference>
<dbReference type="Pfam" id="PF03435">
    <property type="entry name" value="Sacchrp_dh_NADP"/>
    <property type="match status" value="1"/>
</dbReference>
<reference evidence="2" key="2">
    <citation type="submission" date="2020-09" db="EMBL/GenBank/DDBJ databases">
        <authorList>
            <person name="Sun Q."/>
            <person name="Zhou Y."/>
        </authorList>
    </citation>
    <scope>NUCLEOTIDE SEQUENCE</scope>
    <source>
        <strain evidence="2">CGMCC 1.14988</strain>
    </source>
</reference>
<dbReference type="RefSeq" id="WP_205745495.1">
    <property type="nucleotide sequence ID" value="NZ_BMHA01000017.1"/>
</dbReference>
<feature type="domain" description="Saccharopine dehydrogenase NADP binding" evidence="1">
    <location>
        <begin position="9"/>
        <end position="109"/>
    </location>
</feature>
<dbReference type="AlphaFoldDB" id="A0A8J3ABH0"/>